<accession>A0A0F9T1Q3</accession>
<evidence type="ECO:0000313" key="1">
    <source>
        <dbReference type="EMBL" id="KKN42921.1"/>
    </source>
</evidence>
<gene>
    <name evidence="1" type="ORF">LCGC14_0708400</name>
</gene>
<dbReference type="AlphaFoldDB" id="A0A0F9T1Q3"/>
<name>A0A0F9T1Q3_9ZZZZ</name>
<proteinExistence type="predicted"/>
<organism evidence="1">
    <name type="scientific">marine sediment metagenome</name>
    <dbReference type="NCBI Taxonomy" id="412755"/>
    <lineage>
        <taxon>unclassified sequences</taxon>
        <taxon>metagenomes</taxon>
        <taxon>ecological metagenomes</taxon>
    </lineage>
</organism>
<protein>
    <submittedName>
        <fullName evidence="1">Uncharacterized protein</fullName>
    </submittedName>
</protein>
<sequence length="59" mass="7424">MIIFLDIFLSFQNYRKFVMSMDGYTFVPKYTLRFVPNIIKYPLFYYNLWLLCYLTFYFT</sequence>
<comment type="caution">
    <text evidence="1">The sequence shown here is derived from an EMBL/GenBank/DDBJ whole genome shotgun (WGS) entry which is preliminary data.</text>
</comment>
<reference evidence="1" key="1">
    <citation type="journal article" date="2015" name="Nature">
        <title>Complex archaea that bridge the gap between prokaryotes and eukaryotes.</title>
        <authorList>
            <person name="Spang A."/>
            <person name="Saw J.H."/>
            <person name="Jorgensen S.L."/>
            <person name="Zaremba-Niedzwiedzka K."/>
            <person name="Martijn J."/>
            <person name="Lind A.E."/>
            <person name="van Eijk R."/>
            <person name="Schleper C."/>
            <person name="Guy L."/>
            <person name="Ettema T.J."/>
        </authorList>
    </citation>
    <scope>NUCLEOTIDE SEQUENCE</scope>
</reference>
<dbReference type="EMBL" id="LAZR01001548">
    <property type="protein sequence ID" value="KKN42921.1"/>
    <property type="molecule type" value="Genomic_DNA"/>
</dbReference>